<reference evidence="2 3" key="1">
    <citation type="submission" date="2018-06" db="EMBL/GenBank/DDBJ databases">
        <authorList>
            <consortium name="Pathogen Informatics"/>
            <person name="Doyle S."/>
        </authorList>
    </citation>
    <scope>NUCLEOTIDE SEQUENCE [LARGE SCALE GENOMIC DNA]</scope>
    <source>
        <strain evidence="2 3">NCTC13336</strain>
    </source>
</reference>
<evidence type="ECO:0000313" key="3">
    <source>
        <dbReference type="Proteomes" id="UP000254293"/>
    </source>
</evidence>
<dbReference type="AlphaFoldDB" id="A0A377QYR1"/>
<evidence type="ECO:0008006" key="4">
    <source>
        <dbReference type="Google" id="ProtNLM"/>
    </source>
</evidence>
<gene>
    <name evidence="2" type="ORF">NCTC13336_00329</name>
</gene>
<sequence>MKKNVPILAAALVLAACGGSQEANEANFKKALAQSEEGRYVCLLLTLDVVMPDGQHATRHTVIGEPVLQYAGRDAQGKEINKAAAKQVEILVKEGFYAKEQPEQKQADQNESGGGKQPAGILSFHLTEKGMEQARATPSSPWFCLGGQKIRKINWFTTPTPDNGVTVSEVSYQAEIAPEKWADKLIQAGGKEWEYLREPYDRTATLVQTNLGWKDMRDLGR</sequence>
<dbReference type="RefSeq" id="WP_115307448.1">
    <property type="nucleotide sequence ID" value="NZ_CP091516.1"/>
</dbReference>
<keyword evidence="3" id="KW-1185">Reference proteome</keyword>
<name>A0A377QYR1_9NEIS</name>
<proteinExistence type="predicted"/>
<dbReference type="OrthoDB" id="8601913at2"/>
<organism evidence="2 3">
    <name type="scientific">Kingella potus</name>
    <dbReference type="NCBI Taxonomy" id="265175"/>
    <lineage>
        <taxon>Bacteria</taxon>
        <taxon>Pseudomonadati</taxon>
        <taxon>Pseudomonadota</taxon>
        <taxon>Betaproteobacteria</taxon>
        <taxon>Neisseriales</taxon>
        <taxon>Neisseriaceae</taxon>
        <taxon>Kingella</taxon>
    </lineage>
</organism>
<accession>A0A377QYR1</accession>
<evidence type="ECO:0000256" key="1">
    <source>
        <dbReference type="SAM" id="SignalP"/>
    </source>
</evidence>
<dbReference type="PROSITE" id="PS51257">
    <property type="entry name" value="PROKAR_LIPOPROTEIN"/>
    <property type="match status" value="1"/>
</dbReference>
<dbReference type="EMBL" id="UGJJ01000001">
    <property type="protein sequence ID" value="STR00132.1"/>
    <property type="molecule type" value="Genomic_DNA"/>
</dbReference>
<feature type="signal peptide" evidence="1">
    <location>
        <begin position="1"/>
        <end position="25"/>
    </location>
</feature>
<evidence type="ECO:0000313" key="2">
    <source>
        <dbReference type="EMBL" id="STR00132.1"/>
    </source>
</evidence>
<dbReference type="Proteomes" id="UP000254293">
    <property type="component" value="Unassembled WGS sequence"/>
</dbReference>
<feature type="chain" id="PRO_5016597759" description="Lipoprotein" evidence="1">
    <location>
        <begin position="26"/>
        <end position="221"/>
    </location>
</feature>
<protein>
    <recommendedName>
        <fullName evidence="4">Lipoprotein</fullName>
    </recommendedName>
</protein>
<keyword evidence="1" id="KW-0732">Signal</keyword>